<keyword evidence="2" id="KW-1185">Reference proteome</keyword>
<dbReference type="Proteomes" id="UP000299084">
    <property type="component" value="Unassembled WGS sequence"/>
</dbReference>
<evidence type="ECO:0000313" key="1">
    <source>
        <dbReference type="EMBL" id="KAB1277543.1"/>
    </source>
</evidence>
<comment type="caution">
    <text evidence="1">The sequence shown here is derived from an EMBL/GenBank/DDBJ whole genome shotgun (WGS) entry which is preliminary data.</text>
</comment>
<protein>
    <submittedName>
        <fullName evidence="1">Uncharacterized protein</fullName>
    </submittedName>
</protein>
<dbReference type="EMBL" id="JWIN03000006">
    <property type="protein sequence ID" value="KAB1277543.1"/>
    <property type="molecule type" value="Genomic_DNA"/>
</dbReference>
<reference evidence="1 2" key="1">
    <citation type="journal article" date="2019" name="Mol. Ecol. Resour.">
        <title>Improving Illumina assemblies with Hi-C and long reads: an example with the North African dromedary.</title>
        <authorList>
            <person name="Elbers J.P."/>
            <person name="Rogers M.F."/>
            <person name="Perelman P.L."/>
            <person name="Proskuryakova A.A."/>
            <person name="Serdyukova N.A."/>
            <person name="Johnson W.E."/>
            <person name="Horin P."/>
            <person name="Corander J."/>
            <person name="Murphy D."/>
            <person name="Burger P.A."/>
        </authorList>
    </citation>
    <scope>NUCLEOTIDE SEQUENCE [LARGE SCALE GENOMIC DNA]</scope>
    <source>
        <strain evidence="1">Drom800</strain>
        <tissue evidence="1">Blood</tissue>
    </source>
</reference>
<dbReference type="AlphaFoldDB" id="A0A5N4E277"/>
<organism evidence="1 2">
    <name type="scientific">Camelus dromedarius</name>
    <name type="common">Dromedary</name>
    <name type="synonym">Arabian camel</name>
    <dbReference type="NCBI Taxonomy" id="9838"/>
    <lineage>
        <taxon>Eukaryota</taxon>
        <taxon>Metazoa</taxon>
        <taxon>Chordata</taxon>
        <taxon>Craniata</taxon>
        <taxon>Vertebrata</taxon>
        <taxon>Euteleostomi</taxon>
        <taxon>Mammalia</taxon>
        <taxon>Eutheria</taxon>
        <taxon>Laurasiatheria</taxon>
        <taxon>Artiodactyla</taxon>
        <taxon>Tylopoda</taxon>
        <taxon>Camelidae</taxon>
        <taxon>Camelus</taxon>
    </lineage>
</organism>
<evidence type="ECO:0000313" key="2">
    <source>
        <dbReference type="Proteomes" id="UP000299084"/>
    </source>
</evidence>
<sequence>MKRLVDEIALELNRTVDAKVKQNLHLFSETEAQYLILGLINFTKRKSVSYRNVKGELSSWILDKYVT</sequence>
<proteinExistence type="predicted"/>
<accession>A0A5N4E277</accession>
<name>A0A5N4E277_CAMDR</name>
<gene>
    <name evidence="1" type="ORF">Cadr_000005349</name>
</gene>